<feature type="compositionally biased region" description="Acidic residues" evidence="1">
    <location>
        <begin position="48"/>
        <end position="83"/>
    </location>
</feature>
<dbReference type="Proteomes" id="UP001500016">
    <property type="component" value="Unassembled WGS sequence"/>
</dbReference>
<keyword evidence="3" id="KW-1185">Reference proteome</keyword>
<name>A0ABN2VF90_9ACTN</name>
<proteinExistence type="predicted"/>
<gene>
    <name evidence="2" type="ORF">GCM10009801_02450</name>
</gene>
<accession>A0ABN2VF90</accession>
<sequence>MTPISACATCSLMRSPYGASAAGVHGGRRQAAEVLAFEGDLLFSLLPDEPEDFVSEEDDLESEEEPDDEEESEDEEDEEDDEPSPLPFFAAGVLLDEELRLSLR</sequence>
<evidence type="ECO:0000256" key="1">
    <source>
        <dbReference type="SAM" id="MobiDB-lite"/>
    </source>
</evidence>
<reference evidence="2 3" key="1">
    <citation type="journal article" date="2019" name="Int. J. Syst. Evol. Microbiol.">
        <title>The Global Catalogue of Microorganisms (GCM) 10K type strain sequencing project: providing services to taxonomists for standard genome sequencing and annotation.</title>
        <authorList>
            <consortium name="The Broad Institute Genomics Platform"/>
            <consortium name="The Broad Institute Genome Sequencing Center for Infectious Disease"/>
            <person name="Wu L."/>
            <person name="Ma J."/>
        </authorList>
    </citation>
    <scope>NUCLEOTIDE SEQUENCE [LARGE SCALE GENOMIC DNA]</scope>
    <source>
        <strain evidence="2 3">JCM 15478</strain>
    </source>
</reference>
<protein>
    <submittedName>
        <fullName evidence="2">Uncharacterized protein</fullName>
    </submittedName>
</protein>
<organism evidence="2 3">
    <name type="scientific">Streptomyces albiaxialis</name>
    <dbReference type="NCBI Taxonomy" id="329523"/>
    <lineage>
        <taxon>Bacteria</taxon>
        <taxon>Bacillati</taxon>
        <taxon>Actinomycetota</taxon>
        <taxon>Actinomycetes</taxon>
        <taxon>Kitasatosporales</taxon>
        <taxon>Streptomycetaceae</taxon>
        <taxon>Streptomyces</taxon>
    </lineage>
</organism>
<comment type="caution">
    <text evidence="2">The sequence shown here is derived from an EMBL/GenBank/DDBJ whole genome shotgun (WGS) entry which is preliminary data.</text>
</comment>
<evidence type="ECO:0000313" key="2">
    <source>
        <dbReference type="EMBL" id="GAA2060696.1"/>
    </source>
</evidence>
<feature type="region of interest" description="Disordered" evidence="1">
    <location>
        <begin position="47"/>
        <end position="89"/>
    </location>
</feature>
<evidence type="ECO:0000313" key="3">
    <source>
        <dbReference type="Proteomes" id="UP001500016"/>
    </source>
</evidence>
<dbReference type="EMBL" id="BAAAPE010000001">
    <property type="protein sequence ID" value="GAA2060696.1"/>
    <property type="molecule type" value="Genomic_DNA"/>
</dbReference>